<dbReference type="AlphaFoldDB" id="A0A8X8K760"/>
<dbReference type="GO" id="GO:0008745">
    <property type="term" value="F:N-acetylmuramoyl-L-alanine amidase activity"/>
    <property type="evidence" value="ECO:0007669"/>
    <property type="project" value="InterPro"/>
</dbReference>
<feature type="domain" description="Peptidase C51" evidence="1">
    <location>
        <begin position="6"/>
        <end position="140"/>
    </location>
</feature>
<organism evidence="2 3">
    <name type="scientific">Staphylococcus epidermidis</name>
    <dbReference type="NCBI Taxonomy" id="1282"/>
    <lineage>
        <taxon>Bacteria</taxon>
        <taxon>Bacillati</taxon>
        <taxon>Bacillota</taxon>
        <taxon>Bacilli</taxon>
        <taxon>Bacillales</taxon>
        <taxon>Staphylococcaceae</taxon>
        <taxon>Staphylococcus</taxon>
    </lineage>
</organism>
<dbReference type="Gene3D" id="3.90.1720.10">
    <property type="entry name" value="endopeptidase domain like (from Nostoc punctiforme)"/>
    <property type="match status" value="1"/>
</dbReference>
<dbReference type="InterPro" id="IPR002508">
    <property type="entry name" value="MurNAc-LAA_cat"/>
</dbReference>
<dbReference type="PANTHER" id="PTHR30404">
    <property type="entry name" value="N-ACETYLMURAMOYL-L-ALANINE AMIDASE"/>
    <property type="match status" value="1"/>
</dbReference>
<sequence length="460" mass="52574">MTNKTRSQAHAYLDRLKGYWWDFDGVYGAQCFDLANQYWYYVTGHTLSGMYAKDIPFVNDFNGYANVVKNYNSYIPKKGTLVVFPYEYGNGCGHVAIIESATQNYFYSLDQNWYGGARNNPPEVAQTIYHEYHPDMYFVEPLYSKETKVSKIKAKTTKPKPVKKVKKRKVMIVAGHGYNDPGAIGNGYNERDFIRKNIVDNVSKYLKDAGHTVGIYGKKQDMYQDTAYGVRVGNHRDYGLYWVKSQGYDTVIEFHLDSAGPKATGGHTIIPAGYPANITDKNIQEALKQSVGAIRGITQRNDLLNCNVANDIGIDYRLVELGFITSYKDMKYINENIKPFTKSIASAINGKPIGGTSAGKVKSVKKIWDWKGRFYPNTTIKVRKKPNGEIVEKGSWLYGKDDWVDIVQLYKDTKKKLWWGKFKYPTNPSSGYFYCALGEITDKQERIKKEKKLYGKIKWK</sequence>
<dbReference type="Pfam" id="PF05257">
    <property type="entry name" value="CHAP"/>
    <property type="match status" value="1"/>
</dbReference>
<accession>A0A8X8K760</accession>
<dbReference type="Pfam" id="PF01520">
    <property type="entry name" value="Amidase_3"/>
    <property type="match status" value="1"/>
</dbReference>
<protein>
    <submittedName>
        <fullName evidence="2">N-acetylmuramoyl-L-alanine amidase</fullName>
    </submittedName>
</protein>
<reference evidence="2" key="1">
    <citation type="submission" date="2020-08" db="EMBL/GenBank/DDBJ databases">
        <title>Changes in the skin microbiome associated with squamous cell carcinoma in transplant recipients.</title>
        <authorList>
            <person name="Zaugg J."/>
            <person name="Krueger A."/>
            <person name="Lachner N."/>
        </authorList>
    </citation>
    <scope>NUCLEOTIDE SEQUENCE</scope>
    <source>
        <strain evidence="2">R5988</strain>
    </source>
</reference>
<dbReference type="EMBL" id="JACGQI010000020">
    <property type="protein sequence ID" value="MBF2230804.1"/>
    <property type="molecule type" value="Genomic_DNA"/>
</dbReference>
<dbReference type="RefSeq" id="WP_002504764.1">
    <property type="nucleotide sequence ID" value="NZ_CP064467.1"/>
</dbReference>
<dbReference type="SUPFAM" id="SSF54001">
    <property type="entry name" value="Cysteine proteinases"/>
    <property type="match status" value="1"/>
</dbReference>
<evidence type="ECO:0000259" key="1">
    <source>
        <dbReference type="PROSITE" id="PS50911"/>
    </source>
</evidence>
<dbReference type="Proteomes" id="UP000648077">
    <property type="component" value="Unassembled WGS sequence"/>
</dbReference>
<dbReference type="SUPFAM" id="SSF53187">
    <property type="entry name" value="Zn-dependent exopeptidases"/>
    <property type="match status" value="1"/>
</dbReference>
<dbReference type="PANTHER" id="PTHR30404:SF8">
    <property type="entry name" value="AUTOLYSIN PH-RELATED"/>
    <property type="match status" value="1"/>
</dbReference>
<dbReference type="PROSITE" id="PS50911">
    <property type="entry name" value="CHAP"/>
    <property type="match status" value="1"/>
</dbReference>
<proteinExistence type="predicted"/>
<dbReference type="GO" id="GO:0030288">
    <property type="term" value="C:outer membrane-bounded periplasmic space"/>
    <property type="evidence" value="ECO:0007669"/>
    <property type="project" value="TreeGrafter"/>
</dbReference>
<comment type="caution">
    <text evidence="2">The sequence shown here is derived from an EMBL/GenBank/DDBJ whole genome shotgun (WGS) entry which is preliminary data.</text>
</comment>
<dbReference type="InterPro" id="IPR050695">
    <property type="entry name" value="N-acetylmuramoyl_amidase_3"/>
</dbReference>
<evidence type="ECO:0000313" key="2">
    <source>
        <dbReference type="EMBL" id="MBF2230804.1"/>
    </source>
</evidence>
<dbReference type="OrthoDB" id="2195319at2"/>
<dbReference type="Pfam" id="PF25606">
    <property type="entry name" value="SH3b_P2"/>
    <property type="match status" value="1"/>
</dbReference>
<dbReference type="GO" id="GO:0009253">
    <property type="term" value="P:peptidoglycan catabolic process"/>
    <property type="evidence" value="ECO:0007669"/>
    <property type="project" value="InterPro"/>
</dbReference>
<dbReference type="InterPro" id="IPR057958">
    <property type="entry name" value="SH3b_P2_dom"/>
</dbReference>
<dbReference type="SMART" id="SM00646">
    <property type="entry name" value="Ami_3"/>
    <property type="match status" value="1"/>
</dbReference>
<dbReference type="Gene3D" id="3.40.630.40">
    <property type="entry name" value="Zn-dependent exopeptidases"/>
    <property type="match status" value="1"/>
</dbReference>
<dbReference type="CDD" id="cd02696">
    <property type="entry name" value="MurNAc-LAA"/>
    <property type="match status" value="1"/>
</dbReference>
<dbReference type="InterPro" id="IPR007921">
    <property type="entry name" value="CHAP_dom"/>
</dbReference>
<name>A0A8X8K760_STAEP</name>
<evidence type="ECO:0000313" key="3">
    <source>
        <dbReference type="Proteomes" id="UP000648077"/>
    </source>
</evidence>
<dbReference type="InterPro" id="IPR038765">
    <property type="entry name" value="Papain-like_cys_pep_sf"/>
</dbReference>
<gene>
    <name evidence="2" type="ORF">H3963_10255</name>
</gene>